<dbReference type="PANTHER" id="PTHR33376">
    <property type="match status" value="1"/>
</dbReference>
<accession>A0ABY4WIP1</accession>
<evidence type="ECO:0000256" key="2">
    <source>
        <dbReference type="ARBA" id="ARBA00022448"/>
    </source>
</evidence>
<feature type="chain" id="PRO_5045504049" evidence="4">
    <location>
        <begin position="22"/>
        <end position="348"/>
    </location>
</feature>
<dbReference type="InterPro" id="IPR038404">
    <property type="entry name" value="TRAP_DctP_sf"/>
</dbReference>
<name>A0ABY4WIP1_9BACL</name>
<dbReference type="EMBL" id="CP098755">
    <property type="protein sequence ID" value="USG66569.1"/>
    <property type="molecule type" value="Genomic_DNA"/>
</dbReference>
<evidence type="ECO:0000313" key="5">
    <source>
        <dbReference type="EMBL" id="USG66569.1"/>
    </source>
</evidence>
<dbReference type="PIRSF" id="PIRSF006470">
    <property type="entry name" value="DctB"/>
    <property type="match status" value="1"/>
</dbReference>
<proteinExistence type="inferred from homology"/>
<dbReference type="RefSeq" id="WP_251873677.1">
    <property type="nucleotide sequence ID" value="NZ_CP098755.1"/>
</dbReference>
<dbReference type="InterPro" id="IPR018389">
    <property type="entry name" value="DctP_fam"/>
</dbReference>
<dbReference type="NCBIfam" id="TIGR00787">
    <property type="entry name" value="dctP"/>
    <property type="match status" value="1"/>
</dbReference>
<dbReference type="InterPro" id="IPR004682">
    <property type="entry name" value="TRAP_DctP"/>
</dbReference>
<evidence type="ECO:0000313" key="6">
    <source>
        <dbReference type="Proteomes" id="UP001056500"/>
    </source>
</evidence>
<evidence type="ECO:0000256" key="4">
    <source>
        <dbReference type="SAM" id="SignalP"/>
    </source>
</evidence>
<evidence type="ECO:0000256" key="3">
    <source>
        <dbReference type="ARBA" id="ARBA00022729"/>
    </source>
</evidence>
<comment type="similarity">
    <text evidence="1">Belongs to the bacterial solute-binding protein 7 family.</text>
</comment>
<dbReference type="PROSITE" id="PS51257">
    <property type="entry name" value="PROKAR_LIPOPROTEIN"/>
    <property type="match status" value="1"/>
</dbReference>
<sequence length="348" mass="38362">MKKQLLIAMISGVFALSTVLAGCSGGSGGTESSSKGSASAAESDKVVKLNLGHILTPESHYQVMVNKLVELADQKSNGTIKITAFPQSQLGGEVKMIQSARSGTLGMFITGQAALENTVKEYAILDLPYLFDDIDQANKVLKGDVGKKYLEMLKQHDLVGLGWLSAMERNIFSTKPVRTVEDMKALKIRVMQAPGYVKTFEQLGAQPTPMSYAEVYLSLQQGVIDGGDISPDQFMMDKFVEVAKYYNLTKTHYLPALLVMSKKNWDEMSPNQQKALQEAADEALQVGIDFYKQSYAESLEKAKQQGVQIIETDLSGFKQQAEKTHESLLQDIPNGKELYEEIQKAKKQ</sequence>
<feature type="signal peptide" evidence="4">
    <location>
        <begin position="1"/>
        <end position="21"/>
    </location>
</feature>
<dbReference type="Pfam" id="PF03480">
    <property type="entry name" value="DctP"/>
    <property type="match status" value="1"/>
</dbReference>
<dbReference type="NCBIfam" id="NF037995">
    <property type="entry name" value="TRAP_S1"/>
    <property type="match status" value="1"/>
</dbReference>
<dbReference type="Gene3D" id="3.40.190.170">
    <property type="entry name" value="Bacterial extracellular solute-binding protein, family 7"/>
    <property type="match status" value="1"/>
</dbReference>
<dbReference type="Proteomes" id="UP001056500">
    <property type="component" value="Chromosome"/>
</dbReference>
<reference evidence="5" key="1">
    <citation type="submission" date="2022-06" db="EMBL/GenBank/DDBJ databases">
        <title>Genome sequencing of Brevibacillus sp. BB3-R1.</title>
        <authorList>
            <person name="Heo J."/>
            <person name="Lee D."/>
            <person name="Won M."/>
            <person name="Han B.-H."/>
            <person name="Hong S.-B."/>
            <person name="Kwon S.-W."/>
        </authorList>
    </citation>
    <scope>NUCLEOTIDE SEQUENCE</scope>
    <source>
        <strain evidence="5">BB3-R1</strain>
    </source>
</reference>
<keyword evidence="2" id="KW-0813">Transport</keyword>
<dbReference type="PANTHER" id="PTHR33376:SF7">
    <property type="entry name" value="C4-DICARBOXYLATE-BINDING PROTEIN DCTB"/>
    <property type="match status" value="1"/>
</dbReference>
<keyword evidence="3 4" id="KW-0732">Signal</keyword>
<keyword evidence="6" id="KW-1185">Reference proteome</keyword>
<evidence type="ECO:0000256" key="1">
    <source>
        <dbReference type="ARBA" id="ARBA00009023"/>
    </source>
</evidence>
<protein>
    <submittedName>
        <fullName evidence="5">TRAP transporter substrate-binding protein</fullName>
    </submittedName>
</protein>
<dbReference type="CDD" id="cd13603">
    <property type="entry name" value="PBP2_TRAP_Siap_TeaA_like"/>
    <property type="match status" value="1"/>
</dbReference>
<organism evidence="5 6">
    <name type="scientific">Brevibacillus ruminantium</name>
    <dbReference type="NCBI Taxonomy" id="2950604"/>
    <lineage>
        <taxon>Bacteria</taxon>
        <taxon>Bacillati</taxon>
        <taxon>Bacillota</taxon>
        <taxon>Bacilli</taxon>
        <taxon>Bacillales</taxon>
        <taxon>Paenibacillaceae</taxon>
        <taxon>Brevibacillus</taxon>
    </lineage>
</organism>
<gene>
    <name evidence="5" type="ORF">NDK47_04520</name>
</gene>